<dbReference type="InterPro" id="IPR000055">
    <property type="entry name" value="Restrct_endonuc_typeI_TRD"/>
</dbReference>
<dbReference type="Pfam" id="PF01420">
    <property type="entry name" value="Methylase_S"/>
    <property type="match status" value="2"/>
</dbReference>
<dbReference type="Gene3D" id="3.90.220.20">
    <property type="entry name" value="DNA methylase specificity domains"/>
    <property type="match status" value="2"/>
</dbReference>
<dbReference type="PANTHER" id="PTHR30408:SF12">
    <property type="entry name" value="TYPE I RESTRICTION ENZYME MJAVIII SPECIFICITY SUBUNIT"/>
    <property type="match status" value="1"/>
</dbReference>
<dbReference type="EMBL" id="JBBKXX010000003">
    <property type="protein sequence ID" value="MFD3408823.1"/>
    <property type="molecule type" value="Genomic_DNA"/>
</dbReference>
<dbReference type="CDD" id="cd16961">
    <property type="entry name" value="RMtype1_S_TRD-CR_like"/>
    <property type="match status" value="1"/>
</dbReference>
<comment type="similarity">
    <text evidence="1">Belongs to the type-I restriction system S methylase family.</text>
</comment>
<dbReference type="InterPro" id="IPR052021">
    <property type="entry name" value="Type-I_RS_S_subunit"/>
</dbReference>
<dbReference type="InterPro" id="IPR044946">
    <property type="entry name" value="Restrct_endonuc_typeI_TRD_sf"/>
</dbReference>
<dbReference type="SUPFAM" id="SSF116734">
    <property type="entry name" value="DNA methylase specificity domain"/>
    <property type="match status" value="2"/>
</dbReference>
<keyword evidence="5" id="KW-0255">Endonuclease</keyword>
<sequence length="426" mass="48437">MIKAEQNSKKFYNRKIPRDWSTPDFGDVFNFLKTFSFSRDQLTRETTNDKIRNIHYGDIHSTYENEILDLDIEQTVPYLLDGIIDPKCFDDESFPALKEGDLIIADASEDYMGVCDCVELKNINGAKIVSGLHTFAARATDGKIAIGYRTYSLQHEQVIRELRRIATGTSVYGVSKTNLSKVKIALPPLPEQKAIAKVLSTADAAIHTTEKLVAQKELCKKWLMQQLLTGKKRLKGFGGEWKEVPLSEMFSERNETKYFDLPLLSIGQNGVYPQDESIKKDTSNDDKSKYKRIRKGDIGYNTMRMWQGRSALSELEGIVSPAYTVVTPKKNADSLFFSYLFKMPKMTNLFWRNSQGLVDDTLNCKYKDFSIVRVVLPQTKEEQTAIAQILKAADLEIGLLKAKAEKLRVQKKGLMQQLLTGKKRLI</sequence>
<dbReference type="Gene3D" id="1.10.287.1120">
    <property type="entry name" value="Bipartite methylase S protein"/>
    <property type="match status" value="1"/>
</dbReference>
<keyword evidence="6" id="KW-1185">Reference proteome</keyword>
<dbReference type="RefSeq" id="WP_377981185.1">
    <property type="nucleotide sequence ID" value="NZ_JBBKXX010000003.1"/>
</dbReference>
<dbReference type="GO" id="GO:0004519">
    <property type="term" value="F:endonuclease activity"/>
    <property type="evidence" value="ECO:0007669"/>
    <property type="project" value="UniProtKB-KW"/>
</dbReference>
<evidence type="ECO:0000313" key="6">
    <source>
        <dbReference type="Proteomes" id="UP001598019"/>
    </source>
</evidence>
<feature type="domain" description="Type I restriction modification DNA specificity" evidence="4">
    <location>
        <begin position="64"/>
        <end position="211"/>
    </location>
</feature>
<name>A0ABW6DJF3_9BACT</name>
<dbReference type="Proteomes" id="UP001598019">
    <property type="component" value="Unassembled WGS sequence"/>
</dbReference>
<organism evidence="5 6">
    <name type="scientific">Aquirufa esocilacus</name>
    <dbReference type="NCBI Taxonomy" id="3096513"/>
    <lineage>
        <taxon>Bacteria</taxon>
        <taxon>Pseudomonadati</taxon>
        <taxon>Bacteroidota</taxon>
        <taxon>Cytophagia</taxon>
        <taxon>Cytophagales</taxon>
        <taxon>Flectobacillaceae</taxon>
        <taxon>Aquirufa</taxon>
    </lineage>
</organism>
<evidence type="ECO:0000259" key="4">
    <source>
        <dbReference type="Pfam" id="PF01420"/>
    </source>
</evidence>
<gene>
    <name evidence="5" type="ORF">SKC37_09165</name>
</gene>
<comment type="caution">
    <text evidence="5">The sequence shown here is derived from an EMBL/GenBank/DDBJ whole genome shotgun (WGS) entry which is preliminary data.</text>
</comment>
<evidence type="ECO:0000313" key="5">
    <source>
        <dbReference type="EMBL" id="MFD3408823.1"/>
    </source>
</evidence>
<dbReference type="PANTHER" id="PTHR30408">
    <property type="entry name" value="TYPE-1 RESTRICTION ENZYME ECOKI SPECIFICITY PROTEIN"/>
    <property type="match status" value="1"/>
</dbReference>
<keyword evidence="3" id="KW-0238">DNA-binding</keyword>
<feature type="domain" description="Type I restriction modification DNA specificity" evidence="4">
    <location>
        <begin position="240"/>
        <end position="407"/>
    </location>
</feature>
<keyword evidence="5" id="KW-0378">Hydrolase</keyword>
<evidence type="ECO:0000256" key="1">
    <source>
        <dbReference type="ARBA" id="ARBA00010923"/>
    </source>
</evidence>
<protein>
    <submittedName>
        <fullName evidence="5">Restriction endonuclease subunit S</fullName>
    </submittedName>
</protein>
<proteinExistence type="inferred from homology"/>
<keyword evidence="5" id="KW-0540">Nuclease</keyword>
<evidence type="ECO:0000256" key="3">
    <source>
        <dbReference type="ARBA" id="ARBA00023125"/>
    </source>
</evidence>
<reference evidence="5 6" key="1">
    <citation type="submission" date="2024-03" db="EMBL/GenBank/DDBJ databases">
        <title>Aquirufa genome sequencing.</title>
        <authorList>
            <person name="Pitt A."/>
            <person name="Hahn M.W."/>
        </authorList>
    </citation>
    <scope>NUCLEOTIDE SEQUENCE [LARGE SCALE GENOMIC DNA]</scope>
    <source>
        <strain evidence="5 6">HETE-83D</strain>
    </source>
</reference>
<evidence type="ECO:0000256" key="2">
    <source>
        <dbReference type="ARBA" id="ARBA00022747"/>
    </source>
</evidence>
<keyword evidence="2" id="KW-0680">Restriction system</keyword>
<accession>A0ABW6DJF3</accession>